<dbReference type="InterPro" id="IPR042197">
    <property type="entry name" value="Apaf_helical"/>
</dbReference>
<dbReference type="PANTHER" id="PTHR11017:SF305">
    <property type="entry name" value="TMV RESISTANCE PROTEIN N-LIKE"/>
    <property type="match status" value="1"/>
</dbReference>
<dbReference type="GO" id="GO:0006952">
    <property type="term" value="P:defense response"/>
    <property type="evidence" value="ECO:0007669"/>
    <property type="project" value="InterPro"/>
</dbReference>
<protein>
    <recommendedName>
        <fullName evidence="2">Disease resistance protein Roq1-like winged-helix domain-containing protein</fullName>
    </recommendedName>
</protein>
<dbReference type="InterPro" id="IPR036390">
    <property type="entry name" value="WH_DNA-bd_sf"/>
</dbReference>
<evidence type="ECO:0000259" key="2">
    <source>
        <dbReference type="Pfam" id="PF23282"/>
    </source>
</evidence>
<dbReference type="SUPFAM" id="SSF46785">
    <property type="entry name" value="Winged helix' DNA-binding domain"/>
    <property type="match status" value="1"/>
</dbReference>
<dbReference type="OrthoDB" id="1095810at2759"/>
<dbReference type="AlphaFoldDB" id="A0A067JX39"/>
<keyword evidence="4" id="KW-1185">Reference proteome</keyword>
<gene>
    <name evidence="3" type="ORF">JCGZ_20182</name>
</gene>
<dbReference type="InterPro" id="IPR044974">
    <property type="entry name" value="Disease_R_plants"/>
</dbReference>
<dbReference type="EMBL" id="KK914851">
    <property type="protein sequence ID" value="KDP27358.1"/>
    <property type="molecule type" value="Genomic_DNA"/>
</dbReference>
<name>A0A067JX39_JATCU</name>
<accession>A0A067JX39</accession>
<dbReference type="Proteomes" id="UP000027138">
    <property type="component" value="Unassembled WGS sequence"/>
</dbReference>
<dbReference type="Gene3D" id="1.10.8.430">
    <property type="entry name" value="Helical domain of apoptotic protease-activating factors"/>
    <property type="match status" value="1"/>
</dbReference>
<keyword evidence="1" id="KW-0677">Repeat</keyword>
<sequence length="240" mass="27802">MPLMNHILLKDYIEDSKSAVHHCGGIPLALEVLGSSLSCHSIDFWRRALLEPQAIGDGKIQRILRISYDSLQDERHKSLFLDIACFSIGTDKYYLKKIIEGCDFYRITGIQKLIDKCLITIDKDEEVMMHQLLRDMGRETVRQESPEDPGKLSRLWRHKDALSVLRKNTVQGYFNLELIRDVDSEIKNNMHLFNVESVKGIEVEMVNSLTQTYNITPPQVYKEQKQITTQMIKRNRLLPA</sequence>
<dbReference type="InterPro" id="IPR058192">
    <property type="entry name" value="WHD_ROQ1-like"/>
</dbReference>
<evidence type="ECO:0000313" key="3">
    <source>
        <dbReference type="EMBL" id="KDP27358.1"/>
    </source>
</evidence>
<evidence type="ECO:0000313" key="4">
    <source>
        <dbReference type="Proteomes" id="UP000027138"/>
    </source>
</evidence>
<feature type="domain" description="Disease resistance protein Roq1-like winged-helix" evidence="2">
    <location>
        <begin position="74"/>
        <end position="145"/>
    </location>
</feature>
<reference evidence="3 4" key="1">
    <citation type="journal article" date="2014" name="PLoS ONE">
        <title>Global Analysis of Gene Expression Profiles in Physic Nut (Jatropha curcas L.) Seedlings Exposed to Salt Stress.</title>
        <authorList>
            <person name="Zhang L."/>
            <person name="Zhang C."/>
            <person name="Wu P."/>
            <person name="Chen Y."/>
            <person name="Li M."/>
            <person name="Jiang H."/>
            <person name="Wu G."/>
        </authorList>
    </citation>
    <scope>NUCLEOTIDE SEQUENCE [LARGE SCALE GENOMIC DNA]</scope>
    <source>
        <strain evidence="4">cv. GZQX0401</strain>
        <tissue evidence="3">Young leaves</tissue>
    </source>
</reference>
<dbReference type="Pfam" id="PF23282">
    <property type="entry name" value="WHD_ROQ1"/>
    <property type="match status" value="1"/>
</dbReference>
<organism evidence="3 4">
    <name type="scientific">Jatropha curcas</name>
    <name type="common">Barbados nut</name>
    <dbReference type="NCBI Taxonomy" id="180498"/>
    <lineage>
        <taxon>Eukaryota</taxon>
        <taxon>Viridiplantae</taxon>
        <taxon>Streptophyta</taxon>
        <taxon>Embryophyta</taxon>
        <taxon>Tracheophyta</taxon>
        <taxon>Spermatophyta</taxon>
        <taxon>Magnoliopsida</taxon>
        <taxon>eudicotyledons</taxon>
        <taxon>Gunneridae</taxon>
        <taxon>Pentapetalae</taxon>
        <taxon>rosids</taxon>
        <taxon>fabids</taxon>
        <taxon>Malpighiales</taxon>
        <taxon>Euphorbiaceae</taxon>
        <taxon>Crotonoideae</taxon>
        <taxon>Jatropheae</taxon>
        <taxon>Jatropha</taxon>
    </lineage>
</organism>
<dbReference type="InterPro" id="IPR027417">
    <property type="entry name" value="P-loop_NTPase"/>
</dbReference>
<dbReference type="SUPFAM" id="SSF52540">
    <property type="entry name" value="P-loop containing nucleoside triphosphate hydrolases"/>
    <property type="match status" value="1"/>
</dbReference>
<evidence type="ECO:0000256" key="1">
    <source>
        <dbReference type="ARBA" id="ARBA00022737"/>
    </source>
</evidence>
<dbReference type="PANTHER" id="PTHR11017">
    <property type="entry name" value="LEUCINE-RICH REPEAT-CONTAINING PROTEIN"/>
    <property type="match status" value="1"/>
</dbReference>
<proteinExistence type="predicted"/>